<gene>
    <name evidence="5" type="ordered locus">Halhy_1858</name>
</gene>
<dbReference type="RefSeq" id="WP_013764296.1">
    <property type="nucleotide sequence ID" value="NC_015510.1"/>
</dbReference>
<dbReference type="STRING" id="760192.Halhy_1858"/>
<evidence type="ECO:0000313" key="5">
    <source>
        <dbReference type="EMBL" id="AEE49743.1"/>
    </source>
</evidence>
<dbReference type="Gene3D" id="2.10.109.10">
    <property type="entry name" value="Umud Fragment, subunit A"/>
    <property type="match status" value="1"/>
</dbReference>
<dbReference type="InterPro" id="IPR015927">
    <property type="entry name" value="Peptidase_S24_S26A/B/C"/>
</dbReference>
<organism evidence="5 6">
    <name type="scientific">Haliscomenobacter hydrossis (strain ATCC 27775 / DSM 1100 / LMG 10767 / O)</name>
    <dbReference type="NCBI Taxonomy" id="760192"/>
    <lineage>
        <taxon>Bacteria</taxon>
        <taxon>Pseudomonadati</taxon>
        <taxon>Bacteroidota</taxon>
        <taxon>Saprospiria</taxon>
        <taxon>Saprospirales</taxon>
        <taxon>Haliscomenobacteraceae</taxon>
        <taxon>Haliscomenobacter</taxon>
    </lineage>
</organism>
<keyword evidence="1" id="KW-0805">Transcription regulation</keyword>
<dbReference type="KEGG" id="hhy:Halhy_1858"/>
<dbReference type="eggNOG" id="COG2932">
    <property type="taxonomic scope" value="Bacteria"/>
</dbReference>
<accession>F4L426</accession>
<evidence type="ECO:0000256" key="1">
    <source>
        <dbReference type="ARBA" id="ARBA00023015"/>
    </source>
</evidence>
<dbReference type="SUPFAM" id="SSF51306">
    <property type="entry name" value="LexA/Signal peptidase"/>
    <property type="match status" value="1"/>
</dbReference>
<evidence type="ECO:0000259" key="4">
    <source>
        <dbReference type="Pfam" id="PF00717"/>
    </source>
</evidence>
<evidence type="ECO:0000256" key="2">
    <source>
        <dbReference type="ARBA" id="ARBA00023125"/>
    </source>
</evidence>
<dbReference type="PANTHER" id="PTHR40661:SF1">
    <property type="entry name" value="HTH CRO_C1-TYPE DOMAIN-CONTAINING PROTEIN"/>
    <property type="match status" value="1"/>
</dbReference>
<reference evidence="5 6" key="1">
    <citation type="journal article" date="2011" name="Stand. Genomic Sci.">
        <title>Complete genome sequence of Haliscomenobacter hydrossis type strain (O).</title>
        <authorList>
            <consortium name="US DOE Joint Genome Institute (JGI-PGF)"/>
            <person name="Daligault H."/>
            <person name="Lapidus A."/>
            <person name="Zeytun A."/>
            <person name="Nolan M."/>
            <person name="Lucas S."/>
            <person name="Del Rio T.G."/>
            <person name="Tice H."/>
            <person name="Cheng J.F."/>
            <person name="Tapia R."/>
            <person name="Han C."/>
            <person name="Goodwin L."/>
            <person name="Pitluck S."/>
            <person name="Liolios K."/>
            <person name="Pagani I."/>
            <person name="Ivanova N."/>
            <person name="Huntemann M."/>
            <person name="Mavromatis K."/>
            <person name="Mikhailova N."/>
            <person name="Pati A."/>
            <person name="Chen A."/>
            <person name="Palaniappan K."/>
            <person name="Land M."/>
            <person name="Hauser L."/>
            <person name="Brambilla E.M."/>
            <person name="Rohde M."/>
            <person name="Verbarg S."/>
            <person name="Goker M."/>
            <person name="Bristow J."/>
            <person name="Eisen J.A."/>
            <person name="Markowitz V."/>
            <person name="Hugenholtz P."/>
            <person name="Kyrpides N.C."/>
            <person name="Klenk H.P."/>
            <person name="Woyke T."/>
        </authorList>
    </citation>
    <scope>NUCLEOTIDE SEQUENCE [LARGE SCALE GENOMIC DNA]</scope>
    <source>
        <strain evidence="6">ATCC 27775 / DSM 1100 / LMG 10767 / O</strain>
    </source>
</reference>
<dbReference type="GO" id="GO:0003677">
    <property type="term" value="F:DNA binding"/>
    <property type="evidence" value="ECO:0007669"/>
    <property type="project" value="UniProtKB-KW"/>
</dbReference>
<dbReference type="HOGENOM" id="CLU_1132344_0_0_10"/>
<dbReference type="OrthoDB" id="3831186at2"/>
<feature type="domain" description="Peptidase S24/S26A/S26B/S26C" evidence="4">
    <location>
        <begin position="145"/>
        <end position="218"/>
    </location>
</feature>
<dbReference type="Proteomes" id="UP000008461">
    <property type="component" value="Chromosome"/>
</dbReference>
<keyword evidence="2" id="KW-0238">DNA-binding</keyword>
<reference key="2">
    <citation type="submission" date="2011-04" db="EMBL/GenBank/DDBJ databases">
        <title>Complete sequence of chromosome of Haliscomenobacter hydrossis DSM 1100.</title>
        <authorList>
            <consortium name="US DOE Joint Genome Institute (JGI-PGF)"/>
            <person name="Lucas S."/>
            <person name="Han J."/>
            <person name="Lapidus A."/>
            <person name="Bruce D."/>
            <person name="Goodwin L."/>
            <person name="Pitluck S."/>
            <person name="Peters L."/>
            <person name="Kyrpides N."/>
            <person name="Mavromatis K."/>
            <person name="Ivanova N."/>
            <person name="Ovchinnikova G."/>
            <person name="Pagani I."/>
            <person name="Daligault H."/>
            <person name="Detter J.C."/>
            <person name="Han C."/>
            <person name="Land M."/>
            <person name="Hauser L."/>
            <person name="Markowitz V."/>
            <person name="Cheng J.-F."/>
            <person name="Hugenholtz P."/>
            <person name="Woyke T."/>
            <person name="Wu D."/>
            <person name="Verbarg S."/>
            <person name="Frueling A."/>
            <person name="Brambilla E."/>
            <person name="Klenk H.-P."/>
            <person name="Eisen J.A."/>
        </authorList>
    </citation>
    <scope>NUCLEOTIDE SEQUENCE</scope>
    <source>
        <strain>DSM 1100</strain>
    </source>
</reference>
<dbReference type="AlphaFoldDB" id="F4L426"/>
<evidence type="ECO:0000313" key="6">
    <source>
        <dbReference type="Proteomes" id="UP000008461"/>
    </source>
</evidence>
<name>F4L426_HALH1</name>
<keyword evidence="3" id="KW-0804">Transcription</keyword>
<proteinExistence type="predicted"/>
<dbReference type="CDD" id="cd06529">
    <property type="entry name" value="S24_LexA-like"/>
    <property type="match status" value="1"/>
</dbReference>
<dbReference type="InterPro" id="IPR036286">
    <property type="entry name" value="LexA/Signal_pep-like_sf"/>
</dbReference>
<dbReference type="InterPro" id="IPR039418">
    <property type="entry name" value="LexA-like"/>
</dbReference>
<protein>
    <submittedName>
        <fullName evidence="5">Peptidase S24/S26A/S26B, conserved region</fullName>
    </submittedName>
</protein>
<sequence length="245" mass="27569">MIREDRISLNERFRKVFDLLVERGDIQPNDRSGKGIGDFALKILGNRAYGHIIRAFLNPDDKRCLDYRHARTLCREYGVNESYLIDGVGTPFGFDLPKPSPADEASLKIGNILFTSEEAFAGSTVGKDGWAVEDIDYFNIPGLAGGGLVAFPIKGNSMEPIIANGDVVICREIQSMSEVRDNKIYSVKHNGSIWVKHVQKITDRNGRVTRLKLISANHLEHDPFVEDVNEHTRLYQVIRKISELD</sequence>
<evidence type="ECO:0000256" key="3">
    <source>
        <dbReference type="ARBA" id="ARBA00023163"/>
    </source>
</evidence>
<dbReference type="EMBL" id="CP002691">
    <property type="protein sequence ID" value="AEE49743.1"/>
    <property type="molecule type" value="Genomic_DNA"/>
</dbReference>
<dbReference type="Pfam" id="PF00717">
    <property type="entry name" value="Peptidase_S24"/>
    <property type="match status" value="1"/>
</dbReference>
<dbReference type="PANTHER" id="PTHR40661">
    <property type="match status" value="1"/>
</dbReference>
<keyword evidence="6" id="KW-1185">Reference proteome</keyword>